<dbReference type="AlphaFoldDB" id="A0AAD0ZHS5"/>
<gene>
    <name evidence="1" type="ORF">C4K07_2297</name>
</gene>
<protein>
    <submittedName>
        <fullName evidence="1">Uncharacterized protein</fullName>
    </submittedName>
</protein>
<evidence type="ECO:0000313" key="1">
    <source>
        <dbReference type="EMBL" id="AZE29082.1"/>
    </source>
</evidence>
<dbReference type="Proteomes" id="UP000280455">
    <property type="component" value="Chromosome"/>
</dbReference>
<organism evidence="1 2">
    <name type="scientific">Pseudomonas chlororaphis subsp. aureofaciens</name>
    <dbReference type="NCBI Taxonomy" id="587851"/>
    <lineage>
        <taxon>Bacteria</taxon>
        <taxon>Pseudomonadati</taxon>
        <taxon>Pseudomonadota</taxon>
        <taxon>Gammaproteobacteria</taxon>
        <taxon>Pseudomonadales</taxon>
        <taxon>Pseudomonadaceae</taxon>
        <taxon>Pseudomonas</taxon>
    </lineage>
</organism>
<sequence length="293" mass="33014">MKIKVPQSVSDCIFLGAAAGTKGGTTDTRRSVGHLKLTYAAQKIFGIHRLPTHPERFTDTTTNDYKVLAEGLEAVTATDWVELIRDLKSVYTAIQKQLAVDYPAGFVPLQRRLRVCDTLLDGGGSNTYEGKKHTYGIHLAFMVLKAQSEGRADLDFDTDILTGWCLKDPGSYGEILIRRQVPIADILLSANYIDASSGIEVDEWLILNREPNGALKVDPTAVEIPTELFVSLSERASRTEWDSLQNYRFEISRNYVKMPFFYFGSATGKEYPWIIRSAFKLARWWCERKSRCA</sequence>
<proteinExistence type="predicted"/>
<reference evidence="1 2" key="1">
    <citation type="submission" date="2018-03" db="EMBL/GenBank/DDBJ databases">
        <title>Diversity of phytobeneficial traits revealed by whole-genome analysis of worldwide-isolated phenazine-producing Pseudomonas spp.</title>
        <authorList>
            <person name="Biessy A."/>
            <person name="Novinscak A."/>
            <person name="Blom J."/>
            <person name="Leger G."/>
            <person name="Thomashow L.S."/>
            <person name="Cazorla F.M."/>
            <person name="Josic D."/>
            <person name="Filion M."/>
        </authorList>
    </citation>
    <scope>NUCLEOTIDE SEQUENCE [LARGE SCALE GENOMIC DNA]</scope>
    <source>
        <strain evidence="1 2">ChPhzS24</strain>
    </source>
</reference>
<dbReference type="EMBL" id="CP027750">
    <property type="protein sequence ID" value="AZE29082.1"/>
    <property type="molecule type" value="Genomic_DNA"/>
</dbReference>
<dbReference type="RefSeq" id="WP_124301338.1">
    <property type="nucleotide sequence ID" value="NZ_CP027749.1"/>
</dbReference>
<evidence type="ECO:0000313" key="2">
    <source>
        <dbReference type="Proteomes" id="UP000280455"/>
    </source>
</evidence>
<name>A0AAD0ZHS5_9PSED</name>
<accession>A0AAD0ZHS5</accession>